<dbReference type="EMBL" id="JAWDJW010007630">
    <property type="protein sequence ID" value="KAK3061775.1"/>
    <property type="molecule type" value="Genomic_DNA"/>
</dbReference>
<evidence type="ECO:0000313" key="2">
    <source>
        <dbReference type="Proteomes" id="UP001186974"/>
    </source>
</evidence>
<organism evidence="1 2">
    <name type="scientific">Coniosporium uncinatum</name>
    <dbReference type="NCBI Taxonomy" id="93489"/>
    <lineage>
        <taxon>Eukaryota</taxon>
        <taxon>Fungi</taxon>
        <taxon>Dikarya</taxon>
        <taxon>Ascomycota</taxon>
        <taxon>Pezizomycotina</taxon>
        <taxon>Dothideomycetes</taxon>
        <taxon>Dothideomycetes incertae sedis</taxon>
        <taxon>Coniosporium</taxon>
    </lineage>
</organism>
<name>A0ACC3D4W5_9PEZI</name>
<dbReference type="Proteomes" id="UP001186974">
    <property type="component" value="Unassembled WGS sequence"/>
</dbReference>
<comment type="caution">
    <text evidence="1">The sequence shown here is derived from an EMBL/GenBank/DDBJ whole genome shotgun (WGS) entry which is preliminary data.</text>
</comment>
<keyword evidence="2" id="KW-1185">Reference proteome</keyword>
<accession>A0ACC3D4W5</accession>
<reference evidence="1" key="1">
    <citation type="submission" date="2024-09" db="EMBL/GenBank/DDBJ databases">
        <title>Black Yeasts Isolated from many extreme environments.</title>
        <authorList>
            <person name="Coleine C."/>
            <person name="Stajich J.E."/>
            <person name="Selbmann L."/>
        </authorList>
    </citation>
    <scope>NUCLEOTIDE SEQUENCE</scope>
    <source>
        <strain evidence="1">CCFEE 5737</strain>
    </source>
</reference>
<proteinExistence type="predicted"/>
<evidence type="ECO:0000313" key="1">
    <source>
        <dbReference type="EMBL" id="KAK3061775.1"/>
    </source>
</evidence>
<gene>
    <name evidence="1" type="ORF">LTS18_005457</name>
</gene>
<protein>
    <submittedName>
        <fullName evidence="1">Uncharacterized protein</fullName>
    </submittedName>
</protein>
<sequence length="218" mass="22168">MVKIVQALAQSDPEDAAGLEKFVNGNAVKRQQPTSTTVASAMSLSMMQGLPQPTGTDASLANMAAATGNLATTAATGTGTGTGAMPMATGNMAGIWANGTMSGNNTAASNGTLANRQLELNADAAPSPTMYRFVVRQASNETEARPSEGVARATESGMARPTGAAMATEGLLLAGAAQALETAAAQVFRAFKGGESAEDNGKRERLVRRIGSLEEALF</sequence>